<dbReference type="RefSeq" id="WP_286344581.1">
    <property type="nucleotide sequence ID" value="NZ_AP027732.1"/>
</dbReference>
<keyword evidence="6" id="KW-1185">Reference proteome</keyword>
<evidence type="ECO:0000256" key="3">
    <source>
        <dbReference type="ARBA" id="ARBA00023163"/>
    </source>
</evidence>
<keyword evidence="3" id="KW-0804">Transcription</keyword>
<dbReference type="Proteomes" id="UP001321486">
    <property type="component" value="Chromosome"/>
</dbReference>
<keyword evidence="2" id="KW-0238">DNA-binding</keyword>
<dbReference type="PROSITE" id="PS50949">
    <property type="entry name" value="HTH_GNTR"/>
    <property type="match status" value="1"/>
</dbReference>
<keyword evidence="1" id="KW-0805">Transcription regulation</keyword>
<evidence type="ECO:0000313" key="5">
    <source>
        <dbReference type="EMBL" id="BDZ51919.1"/>
    </source>
</evidence>
<dbReference type="Gene3D" id="1.10.10.10">
    <property type="entry name" value="Winged helix-like DNA-binding domain superfamily/Winged helix DNA-binding domain"/>
    <property type="match status" value="1"/>
</dbReference>
<evidence type="ECO:0000259" key="4">
    <source>
        <dbReference type="PROSITE" id="PS50949"/>
    </source>
</evidence>
<dbReference type="SMART" id="SM00345">
    <property type="entry name" value="HTH_GNTR"/>
    <property type="match status" value="1"/>
</dbReference>
<dbReference type="PANTHER" id="PTHR43537">
    <property type="entry name" value="TRANSCRIPTIONAL REGULATOR, GNTR FAMILY"/>
    <property type="match status" value="1"/>
</dbReference>
<sequence length="234" mass="25637">MPVPNSSPGSQAAIQPARRLLTDDVYDRLQDDIVRGRLAGGQRIHDIELAGQLGFSRATVRTALLRLTQLGLVETVPNLYTRVTSIDLVRYLQTQDTARALYLFAARYATPVLTDAHLAILTDWSTSLGSGRVDPEAIFTGKASNGFFQVFLDALDNGPLQRTIQRLRPHLLRVMGQYSELLPSGEIDATLLSTIEAASRRDPDATAEALTAYYEGPLETFHARLAAQPEFTAG</sequence>
<dbReference type="PANTHER" id="PTHR43537:SF24">
    <property type="entry name" value="GLUCONATE OPERON TRANSCRIPTIONAL REPRESSOR"/>
    <property type="match status" value="1"/>
</dbReference>
<evidence type="ECO:0000313" key="6">
    <source>
        <dbReference type="Proteomes" id="UP001321486"/>
    </source>
</evidence>
<dbReference type="InterPro" id="IPR000524">
    <property type="entry name" value="Tscrpt_reg_HTH_GntR"/>
</dbReference>
<dbReference type="Pfam" id="PF00392">
    <property type="entry name" value="GntR"/>
    <property type="match status" value="1"/>
</dbReference>
<dbReference type="InterPro" id="IPR036388">
    <property type="entry name" value="WH-like_DNA-bd_sf"/>
</dbReference>
<dbReference type="CDD" id="cd07377">
    <property type="entry name" value="WHTH_GntR"/>
    <property type="match status" value="1"/>
</dbReference>
<accession>A0ABM8GU76</accession>
<evidence type="ECO:0000256" key="2">
    <source>
        <dbReference type="ARBA" id="ARBA00023125"/>
    </source>
</evidence>
<proteinExistence type="predicted"/>
<protein>
    <recommendedName>
        <fullName evidence="4">HTH gntR-type domain-containing protein</fullName>
    </recommendedName>
</protein>
<dbReference type="SUPFAM" id="SSF46785">
    <property type="entry name" value="Winged helix' DNA-binding domain"/>
    <property type="match status" value="1"/>
</dbReference>
<feature type="domain" description="HTH gntR-type" evidence="4">
    <location>
        <begin position="19"/>
        <end position="86"/>
    </location>
</feature>
<gene>
    <name evidence="5" type="ORF">GCM10025867_41600</name>
</gene>
<dbReference type="InterPro" id="IPR008920">
    <property type="entry name" value="TF_FadR/GntR_C"/>
</dbReference>
<evidence type="ECO:0000256" key="1">
    <source>
        <dbReference type="ARBA" id="ARBA00023015"/>
    </source>
</evidence>
<reference evidence="6" key="1">
    <citation type="journal article" date="2019" name="Int. J. Syst. Evol. Microbiol.">
        <title>The Global Catalogue of Microorganisms (GCM) 10K type strain sequencing project: providing services to taxonomists for standard genome sequencing and annotation.</title>
        <authorList>
            <consortium name="The Broad Institute Genomics Platform"/>
            <consortium name="The Broad Institute Genome Sequencing Center for Infectious Disease"/>
            <person name="Wu L."/>
            <person name="Ma J."/>
        </authorList>
    </citation>
    <scope>NUCLEOTIDE SEQUENCE [LARGE SCALE GENOMIC DNA]</scope>
    <source>
        <strain evidence="6">NBRC 108728</strain>
    </source>
</reference>
<dbReference type="SUPFAM" id="SSF48008">
    <property type="entry name" value="GntR ligand-binding domain-like"/>
    <property type="match status" value="1"/>
</dbReference>
<organism evidence="5 6">
    <name type="scientific">Frondihabitans sucicola</name>
    <dbReference type="NCBI Taxonomy" id="1268041"/>
    <lineage>
        <taxon>Bacteria</taxon>
        <taxon>Bacillati</taxon>
        <taxon>Actinomycetota</taxon>
        <taxon>Actinomycetes</taxon>
        <taxon>Micrococcales</taxon>
        <taxon>Microbacteriaceae</taxon>
        <taxon>Frondihabitans</taxon>
    </lineage>
</organism>
<dbReference type="InterPro" id="IPR036390">
    <property type="entry name" value="WH_DNA-bd_sf"/>
</dbReference>
<name>A0ABM8GU76_9MICO</name>
<dbReference type="EMBL" id="AP027732">
    <property type="protein sequence ID" value="BDZ51919.1"/>
    <property type="molecule type" value="Genomic_DNA"/>
</dbReference>